<evidence type="ECO:0000256" key="2">
    <source>
        <dbReference type="ARBA" id="ARBA00022438"/>
    </source>
</evidence>
<dbReference type="Gene3D" id="2.40.30.40">
    <property type="entry name" value="Peptidase M42, domain 2"/>
    <property type="match status" value="1"/>
</dbReference>
<sequence length="350" mass="38322">MELLKELVEAAAVPGREHRMRELVRERVASLVDEVRVDALGSVIAIRKPRPSKGKPAKQPTRVMLAAHMDQIGFLVKYVDERGFIRLNPVGGFDTRNLFARLVTVCPDLKDPAKDLPGVLNPAGKPIHIASDEDRKKVPDIEEFVVDLGLPGDEVRKQVKIGDMVVLRSALIEVGATAVSQCLDNRVACWIVLRALEQLEHHDCEVQAVFTVQEEVGLRGAGTAAYELQPDIGIAVDTTLCVDTPGVPNEQRVTEQGAGAGLTVMDSASIADVDVLDAFEQVAKKKKIKHQRSILARGGTDAGTMQRAGRGRRTMTLSCPTRYIHTVTEMVHLDDLYACRDLLAGYLEQV</sequence>
<dbReference type="PANTHER" id="PTHR32481:SF7">
    <property type="entry name" value="AMINOPEPTIDASE YHFE-RELATED"/>
    <property type="match status" value="1"/>
</dbReference>
<evidence type="ECO:0000313" key="7">
    <source>
        <dbReference type="EMBL" id="MFA9476934.1"/>
    </source>
</evidence>
<reference evidence="7 8" key="1">
    <citation type="submission" date="2024-08" db="EMBL/GenBank/DDBJ databases">
        <title>Whole-genome sequencing of halo(alkali)philic microorganisms from hypersaline lakes.</title>
        <authorList>
            <person name="Sorokin D.Y."/>
            <person name="Merkel A.Y."/>
            <person name="Messina E."/>
            <person name="Yakimov M."/>
        </authorList>
    </citation>
    <scope>NUCLEOTIDE SEQUENCE [LARGE SCALE GENOMIC DNA]</scope>
    <source>
        <strain evidence="7 8">AB-hyl4</strain>
    </source>
</reference>
<dbReference type="SUPFAM" id="SSF53187">
    <property type="entry name" value="Zn-dependent exopeptidases"/>
    <property type="match status" value="1"/>
</dbReference>
<dbReference type="InterPro" id="IPR051464">
    <property type="entry name" value="Peptidase_M42_aminopept"/>
</dbReference>
<keyword evidence="2" id="KW-0031">Aminopeptidase</keyword>
<dbReference type="RefSeq" id="WP_425343859.1">
    <property type="nucleotide sequence ID" value="NZ_JBGUBD010000001.1"/>
</dbReference>
<dbReference type="PIRSF" id="PIRSF001123">
    <property type="entry name" value="PepA_GA"/>
    <property type="match status" value="1"/>
</dbReference>
<dbReference type="InterPro" id="IPR023367">
    <property type="entry name" value="Peptidase_M42_dom2"/>
</dbReference>
<gene>
    <name evidence="7" type="ORF">ACERK3_01375</name>
</gene>
<comment type="caution">
    <text evidence="7">The sequence shown here is derived from an EMBL/GenBank/DDBJ whole genome shotgun (WGS) entry which is preliminary data.</text>
</comment>
<keyword evidence="8" id="KW-1185">Reference proteome</keyword>
<evidence type="ECO:0000256" key="1">
    <source>
        <dbReference type="ARBA" id="ARBA00006272"/>
    </source>
</evidence>
<name>A0ABV4U398_9BACT</name>
<dbReference type="InterPro" id="IPR008007">
    <property type="entry name" value="Peptidase_M42"/>
</dbReference>
<dbReference type="SUPFAM" id="SSF101821">
    <property type="entry name" value="Aminopeptidase/glucanase lid domain"/>
    <property type="match status" value="1"/>
</dbReference>
<dbReference type="Proteomes" id="UP001575105">
    <property type="component" value="Unassembled WGS sequence"/>
</dbReference>
<evidence type="ECO:0000256" key="3">
    <source>
        <dbReference type="ARBA" id="ARBA00022670"/>
    </source>
</evidence>
<keyword evidence="4" id="KW-0479">Metal-binding</keyword>
<keyword evidence="3" id="KW-0645">Protease</keyword>
<protein>
    <submittedName>
        <fullName evidence="7">M42 family metallopeptidase</fullName>
    </submittedName>
</protein>
<dbReference type="EMBL" id="JBGUBD010000001">
    <property type="protein sequence ID" value="MFA9476934.1"/>
    <property type="molecule type" value="Genomic_DNA"/>
</dbReference>
<dbReference type="Pfam" id="PF05343">
    <property type="entry name" value="Peptidase_M42"/>
    <property type="match status" value="1"/>
</dbReference>
<comment type="similarity">
    <text evidence="1 6">Belongs to the peptidase M42 family.</text>
</comment>
<evidence type="ECO:0000256" key="4">
    <source>
        <dbReference type="ARBA" id="ARBA00022723"/>
    </source>
</evidence>
<dbReference type="Gene3D" id="3.40.630.10">
    <property type="entry name" value="Zn peptidases"/>
    <property type="match status" value="1"/>
</dbReference>
<dbReference type="PANTHER" id="PTHR32481">
    <property type="entry name" value="AMINOPEPTIDASE"/>
    <property type="match status" value="1"/>
</dbReference>
<evidence type="ECO:0000313" key="8">
    <source>
        <dbReference type="Proteomes" id="UP001575105"/>
    </source>
</evidence>
<proteinExistence type="inferred from homology"/>
<evidence type="ECO:0000256" key="6">
    <source>
        <dbReference type="PIRNR" id="PIRNR001123"/>
    </source>
</evidence>
<accession>A0ABV4U398</accession>
<evidence type="ECO:0000256" key="5">
    <source>
        <dbReference type="ARBA" id="ARBA00022801"/>
    </source>
</evidence>
<keyword evidence="5" id="KW-0378">Hydrolase</keyword>
<organism evidence="7 8">
    <name type="scientific">Natronomicrosphaera hydrolytica</name>
    <dbReference type="NCBI Taxonomy" id="3242702"/>
    <lineage>
        <taxon>Bacteria</taxon>
        <taxon>Pseudomonadati</taxon>
        <taxon>Planctomycetota</taxon>
        <taxon>Phycisphaerae</taxon>
        <taxon>Phycisphaerales</taxon>
        <taxon>Phycisphaeraceae</taxon>
        <taxon>Natronomicrosphaera</taxon>
    </lineage>
</organism>